<name>A0ABR2MWV5_9ASPA</name>
<dbReference type="SUPFAM" id="SSF81606">
    <property type="entry name" value="PP2C-like"/>
    <property type="match status" value="1"/>
</dbReference>
<evidence type="ECO:0000313" key="2">
    <source>
        <dbReference type="EMBL" id="KAK8968687.1"/>
    </source>
</evidence>
<dbReference type="EC" id="3.1.3.16" evidence="1"/>
<reference evidence="2 3" key="1">
    <citation type="journal article" date="2022" name="Nat. Plants">
        <title>Genomes of leafy and leafless Platanthera orchids illuminate the evolution of mycoheterotrophy.</title>
        <authorList>
            <person name="Li M.H."/>
            <person name="Liu K.W."/>
            <person name="Li Z."/>
            <person name="Lu H.C."/>
            <person name="Ye Q.L."/>
            <person name="Zhang D."/>
            <person name="Wang J.Y."/>
            <person name="Li Y.F."/>
            <person name="Zhong Z.M."/>
            <person name="Liu X."/>
            <person name="Yu X."/>
            <person name="Liu D.K."/>
            <person name="Tu X.D."/>
            <person name="Liu B."/>
            <person name="Hao Y."/>
            <person name="Liao X.Y."/>
            <person name="Jiang Y.T."/>
            <person name="Sun W.H."/>
            <person name="Chen J."/>
            <person name="Chen Y.Q."/>
            <person name="Ai Y."/>
            <person name="Zhai J.W."/>
            <person name="Wu S.S."/>
            <person name="Zhou Z."/>
            <person name="Hsiao Y.Y."/>
            <person name="Wu W.L."/>
            <person name="Chen Y.Y."/>
            <person name="Lin Y.F."/>
            <person name="Hsu J.L."/>
            <person name="Li C.Y."/>
            <person name="Wang Z.W."/>
            <person name="Zhao X."/>
            <person name="Zhong W.Y."/>
            <person name="Ma X.K."/>
            <person name="Ma L."/>
            <person name="Huang J."/>
            <person name="Chen G.Z."/>
            <person name="Huang M.Z."/>
            <person name="Huang L."/>
            <person name="Peng D.H."/>
            <person name="Luo Y.B."/>
            <person name="Zou S.Q."/>
            <person name="Chen S.P."/>
            <person name="Lan S."/>
            <person name="Tsai W.C."/>
            <person name="Van de Peer Y."/>
            <person name="Liu Z.J."/>
        </authorList>
    </citation>
    <scope>NUCLEOTIDE SEQUENCE [LARGE SCALE GENOMIC DNA]</scope>
    <source>
        <strain evidence="2">Lor288</strain>
    </source>
</reference>
<dbReference type="EMBL" id="JBBWWR010000004">
    <property type="protein sequence ID" value="KAK8968687.1"/>
    <property type="molecule type" value="Genomic_DNA"/>
</dbReference>
<sequence length="127" mass="14222">MSSSLDDQSGFLPVFRSGSCLEIWPKLYMEDEHICIDDIVDHLGTDANLSAPDAFLWGAFQFQINFLGDVDLMRTWWQCLGIDGHGGTDAAASASKNLLKFIIEDQYFPTSMEKAVRCAFVHGRSRI</sequence>
<evidence type="ECO:0000256" key="1">
    <source>
        <dbReference type="ARBA" id="ARBA00013081"/>
    </source>
</evidence>
<dbReference type="Proteomes" id="UP001412067">
    <property type="component" value="Unassembled WGS sequence"/>
</dbReference>
<accession>A0ABR2MWV5</accession>
<protein>
    <recommendedName>
        <fullName evidence="1">protein-serine/threonine phosphatase</fullName>
        <ecNumber evidence="1">3.1.3.16</ecNumber>
    </recommendedName>
</protein>
<organism evidence="2 3">
    <name type="scientific">Platanthera guangdongensis</name>
    <dbReference type="NCBI Taxonomy" id="2320717"/>
    <lineage>
        <taxon>Eukaryota</taxon>
        <taxon>Viridiplantae</taxon>
        <taxon>Streptophyta</taxon>
        <taxon>Embryophyta</taxon>
        <taxon>Tracheophyta</taxon>
        <taxon>Spermatophyta</taxon>
        <taxon>Magnoliopsida</taxon>
        <taxon>Liliopsida</taxon>
        <taxon>Asparagales</taxon>
        <taxon>Orchidaceae</taxon>
        <taxon>Orchidoideae</taxon>
        <taxon>Orchideae</taxon>
        <taxon>Orchidinae</taxon>
        <taxon>Platanthera</taxon>
    </lineage>
</organism>
<dbReference type="Gene3D" id="3.60.40.10">
    <property type="entry name" value="PPM-type phosphatase domain"/>
    <property type="match status" value="1"/>
</dbReference>
<proteinExistence type="predicted"/>
<comment type="caution">
    <text evidence="2">The sequence shown here is derived from an EMBL/GenBank/DDBJ whole genome shotgun (WGS) entry which is preliminary data.</text>
</comment>
<keyword evidence="3" id="KW-1185">Reference proteome</keyword>
<gene>
    <name evidence="2" type="ORF">KSP40_PGU019458</name>
</gene>
<evidence type="ECO:0000313" key="3">
    <source>
        <dbReference type="Proteomes" id="UP001412067"/>
    </source>
</evidence>
<dbReference type="InterPro" id="IPR036457">
    <property type="entry name" value="PPM-type-like_dom_sf"/>
</dbReference>